<dbReference type="RefSeq" id="WP_394848375.1">
    <property type="nucleotide sequence ID" value="NZ_CP089982.1"/>
</dbReference>
<protein>
    <submittedName>
        <fullName evidence="4">O-methyltransferase</fullName>
    </submittedName>
</protein>
<dbReference type="SUPFAM" id="SSF53335">
    <property type="entry name" value="S-adenosyl-L-methionine-dependent methyltransferases"/>
    <property type="match status" value="1"/>
</dbReference>
<sequence>MKAAADAILRPEQAAYLEALEPPRDALLVKMEARAAERGYPVSDPEVASFLAVTAQARRPRFIVELGTNIGYGAIVLARAAGPAARVLSFELSHEICETAREFIAEAGLEDRITVLQGAALQELEKVEGLIDLAYIDCVKEEYPRYLELLVPRLAPDGVIVADNVLWGGHVARSSVPDTQRAPTEALRAFNLALVQHPSLRAVILPLGDGVAYAVKQG</sequence>
<dbReference type="InterPro" id="IPR050362">
    <property type="entry name" value="Cation-dep_OMT"/>
</dbReference>
<keyword evidence="2" id="KW-0808">Transferase</keyword>
<keyword evidence="1" id="KW-0489">Methyltransferase</keyword>
<keyword evidence="5" id="KW-1185">Reference proteome</keyword>
<evidence type="ECO:0000313" key="5">
    <source>
        <dbReference type="Proteomes" id="UP001379533"/>
    </source>
</evidence>
<dbReference type="EMBL" id="CP089982">
    <property type="protein sequence ID" value="WXA97756.1"/>
    <property type="molecule type" value="Genomic_DNA"/>
</dbReference>
<evidence type="ECO:0000313" key="4">
    <source>
        <dbReference type="EMBL" id="WXA97756.1"/>
    </source>
</evidence>
<dbReference type="PANTHER" id="PTHR10509">
    <property type="entry name" value="O-METHYLTRANSFERASE-RELATED"/>
    <property type="match status" value="1"/>
</dbReference>
<gene>
    <name evidence="4" type="ORF">LZC95_13035</name>
</gene>
<name>A0ABZ2KGF7_9BACT</name>
<dbReference type="InterPro" id="IPR029063">
    <property type="entry name" value="SAM-dependent_MTases_sf"/>
</dbReference>
<evidence type="ECO:0000256" key="1">
    <source>
        <dbReference type="ARBA" id="ARBA00022603"/>
    </source>
</evidence>
<dbReference type="InterPro" id="IPR002935">
    <property type="entry name" value="SAM_O-MeTrfase"/>
</dbReference>
<proteinExistence type="predicted"/>
<evidence type="ECO:0000256" key="2">
    <source>
        <dbReference type="ARBA" id="ARBA00022679"/>
    </source>
</evidence>
<dbReference type="Pfam" id="PF01596">
    <property type="entry name" value="Methyltransf_3"/>
    <property type="match status" value="1"/>
</dbReference>
<accession>A0ABZ2KGF7</accession>
<organism evidence="4 5">
    <name type="scientific">Pendulispora brunnea</name>
    <dbReference type="NCBI Taxonomy" id="2905690"/>
    <lineage>
        <taxon>Bacteria</taxon>
        <taxon>Pseudomonadati</taxon>
        <taxon>Myxococcota</taxon>
        <taxon>Myxococcia</taxon>
        <taxon>Myxococcales</taxon>
        <taxon>Sorangiineae</taxon>
        <taxon>Pendulisporaceae</taxon>
        <taxon>Pendulispora</taxon>
    </lineage>
</organism>
<dbReference type="CDD" id="cd02440">
    <property type="entry name" value="AdoMet_MTases"/>
    <property type="match status" value="1"/>
</dbReference>
<dbReference type="Gene3D" id="3.40.50.150">
    <property type="entry name" value="Vaccinia Virus protein VP39"/>
    <property type="match status" value="1"/>
</dbReference>
<dbReference type="PROSITE" id="PS51682">
    <property type="entry name" value="SAM_OMT_I"/>
    <property type="match status" value="1"/>
</dbReference>
<dbReference type="Proteomes" id="UP001379533">
    <property type="component" value="Chromosome"/>
</dbReference>
<evidence type="ECO:0000256" key="3">
    <source>
        <dbReference type="ARBA" id="ARBA00022691"/>
    </source>
</evidence>
<keyword evidence="3" id="KW-0949">S-adenosyl-L-methionine</keyword>
<reference evidence="4 5" key="1">
    <citation type="submission" date="2021-12" db="EMBL/GenBank/DDBJ databases">
        <title>Discovery of the Pendulisporaceae a myxobacterial family with distinct sporulation behavior and unique specialized metabolism.</title>
        <authorList>
            <person name="Garcia R."/>
            <person name="Popoff A."/>
            <person name="Bader C.D."/>
            <person name="Loehr J."/>
            <person name="Walesch S."/>
            <person name="Walt C."/>
            <person name="Boldt J."/>
            <person name="Bunk B."/>
            <person name="Haeckl F.J.F.P.J."/>
            <person name="Gunesch A.P."/>
            <person name="Birkelbach J."/>
            <person name="Nuebel U."/>
            <person name="Pietschmann T."/>
            <person name="Bach T."/>
            <person name="Mueller R."/>
        </authorList>
    </citation>
    <scope>NUCLEOTIDE SEQUENCE [LARGE SCALE GENOMIC DNA]</scope>
    <source>
        <strain evidence="4 5">MSr12523</strain>
    </source>
</reference>
<dbReference type="PANTHER" id="PTHR10509:SF14">
    <property type="entry name" value="CAFFEOYL-COA O-METHYLTRANSFERASE 3-RELATED"/>
    <property type="match status" value="1"/>
</dbReference>